<name>A0AAN7T197_9EURO</name>
<dbReference type="PANTHER" id="PTHR33321:SF12">
    <property type="entry name" value="PLANT BASIC SECRETORY PROTEIN (BSP) FAMILY PROTEIN"/>
    <property type="match status" value="1"/>
</dbReference>
<dbReference type="AlphaFoldDB" id="A0AAN7T197"/>
<feature type="compositionally biased region" description="Pro residues" evidence="1">
    <location>
        <begin position="117"/>
        <end position="126"/>
    </location>
</feature>
<dbReference type="PANTHER" id="PTHR33321">
    <property type="match status" value="1"/>
</dbReference>
<accession>A0AAN7T197</accession>
<dbReference type="Proteomes" id="UP001309876">
    <property type="component" value="Unassembled WGS sequence"/>
</dbReference>
<protein>
    <submittedName>
        <fullName evidence="2">Uncharacterized protein</fullName>
    </submittedName>
</protein>
<proteinExistence type="predicted"/>
<dbReference type="EMBL" id="JAVRRJ010000003">
    <property type="protein sequence ID" value="KAK5086976.1"/>
    <property type="molecule type" value="Genomic_DNA"/>
</dbReference>
<sequence length="370" mass="41085">MSSTISAPTAAASSFIANPPLNNTGSRVESQHESHAQKGSLADGDLDSGLQVKQGLCPQARLRIHLDDISHPALSKFTVAIDLSNLLEVAIHNVQKHLFTPPDDMVDDDTTANVHQRPPPQRPIPSQPVWKPQEVRSVTLILRPMDGVAYTDGTTLDEAHKEIHLSLDYLQAKINQFHRDNTPTASLTKSMPKETADPQSTTTTSRPTPTDVLAPTKEPQPNSDSSNASLRHEVKGVVTHEMVHAFQHNASSTCPGGLIEGIADYVRLKSNLNPPHWKPWPANKDTRGDKWDAGYQKTAWFLEWIEDNIGGKGCVGRLNEAMRKAKWADGDLWKYVMHGISVEECWDLYKGDWESLNKKHGEEKTEVERN</sequence>
<organism evidence="2 3">
    <name type="scientific">Lithohypha guttulata</name>
    <dbReference type="NCBI Taxonomy" id="1690604"/>
    <lineage>
        <taxon>Eukaryota</taxon>
        <taxon>Fungi</taxon>
        <taxon>Dikarya</taxon>
        <taxon>Ascomycota</taxon>
        <taxon>Pezizomycotina</taxon>
        <taxon>Eurotiomycetes</taxon>
        <taxon>Chaetothyriomycetidae</taxon>
        <taxon>Chaetothyriales</taxon>
        <taxon>Trichomeriaceae</taxon>
        <taxon>Lithohypha</taxon>
    </lineage>
</organism>
<evidence type="ECO:0000313" key="3">
    <source>
        <dbReference type="Proteomes" id="UP001309876"/>
    </source>
</evidence>
<gene>
    <name evidence="2" type="ORF">LTR05_004147</name>
</gene>
<dbReference type="InterPro" id="IPR007541">
    <property type="entry name" value="Uncharacterised_BSP"/>
</dbReference>
<dbReference type="Pfam" id="PF04450">
    <property type="entry name" value="BSP"/>
    <property type="match status" value="2"/>
</dbReference>
<feature type="region of interest" description="Disordered" evidence="1">
    <location>
        <begin position="15"/>
        <end position="48"/>
    </location>
</feature>
<keyword evidence="3" id="KW-1185">Reference proteome</keyword>
<feature type="region of interest" description="Disordered" evidence="1">
    <location>
        <begin position="182"/>
        <end position="229"/>
    </location>
</feature>
<feature type="region of interest" description="Disordered" evidence="1">
    <location>
        <begin position="108"/>
        <end position="128"/>
    </location>
</feature>
<evidence type="ECO:0000313" key="2">
    <source>
        <dbReference type="EMBL" id="KAK5086976.1"/>
    </source>
</evidence>
<feature type="compositionally biased region" description="Low complexity" evidence="1">
    <location>
        <begin position="200"/>
        <end position="210"/>
    </location>
</feature>
<feature type="compositionally biased region" description="Polar residues" evidence="1">
    <location>
        <begin position="219"/>
        <end position="229"/>
    </location>
</feature>
<reference evidence="2 3" key="1">
    <citation type="submission" date="2023-08" db="EMBL/GenBank/DDBJ databases">
        <title>Black Yeasts Isolated from many extreme environments.</title>
        <authorList>
            <person name="Coleine C."/>
            <person name="Stajich J.E."/>
            <person name="Selbmann L."/>
        </authorList>
    </citation>
    <scope>NUCLEOTIDE SEQUENCE [LARGE SCALE GENOMIC DNA]</scope>
    <source>
        <strain evidence="2 3">CCFEE 5910</strain>
    </source>
</reference>
<comment type="caution">
    <text evidence="2">The sequence shown here is derived from an EMBL/GenBank/DDBJ whole genome shotgun (WGS) entry which is preliminary data.</text>
</comment>
<evidence type="ECO:0000256" key="1">
    <source>
        <dbReference type="SAM" id="MobiDB-lite"/>
    </source>
</evidence>